<keyword evidence="2" id="KW-1003">Cell membrane</keyword>
<dbReference type="RefSeq" id="WP_246950710.1">
    <property type="nucleotide sequence ID" value="NZ_JALKII010000003.1"/>
</dbReference>
<dbReference type="EMBL" id="JALKII010000003">
    <property type="protein sequence ID" value="MCK0537376.1"/>
    <property type="molecule type" value="Genomic_DNA"/>
</dbReference>
<keyword evidence="3 6" id="KW-0812">Transmembrane</keyword>
<evidence type="ECO:0000313" key="8">
    <source>
        <dbReference type="Proteomes" id="UP001165524"/>
    </source>
</evidence>
<dbReference type="Pfam" id="PF09678">
    <property type="entry name" value="Caa3_CtaG"/>
    <property type="match status" value="1"/>
</dbReference>
<protein>
    <submittedName>
        <fullName evidence="7">Cytochrome c oxidase assembly protein</fullName>
    </submittedName>
</protein>
<evidence type="ECO:0000256" key="4">
    <source>
        <dbReference type="ARBA" id="ARBA00022989"/>
    </source>
</evidence>
<organism evidence="7 8">
    <name type="scientific">Alcanivorax quisquiliarum</name>
    <dbReference type="NCBI Taxonomy" id="2933565"/>
    <lineage>
        <taxon>Bacteria</taxon>
        <taxon>Pseudomonadati</taxon>
        <taxon>Pseudomonadota</taxon>
        <taxon>Gammaproteobacteria</taxon>
        <taxon>Oceanospirillales</taxon>
        <taxon>Alcanivoracaceae</taxon>
        <taxon>Alcanivorax</taxon>
    </lineage>
</organism>
<keyword evidence="4 6" id="KW-1133">Transmembrane helix</keyword>
<reference evidence="7" key="1">
    <citation type="submission" date="2022-04" db="EMBL/GenBank/DDBJ databases">
        <title>Alcanivorax sp. CY1518 draft genome sequence.</title>
        <authorList>
            <person name="Zhao G."/>
            <person name="An M."/>
        </authorList>
    </citation>
    <scope>NUCLEOTIDE SEQUENCE</scope>
    <source>
        <strain evidence="7">CY1518</strain>
    </source>
</reference>
<feature type="transmembrane region" description="Helical" evidence="6">
    <location>
        <begin position="200"/>
        <end position="219"/>
    </location>
</feature>
<keyword evidence="5 6" id="KW-0472">Membrane</keyword>
<name>A0ABT0E6B1_9GAMM</name>
<feature type="transmembrane region" description="Helical" evidence="6">
    <location>
        <begin position="239"/>
        <end position="262"/>
    </location>
</feature>
<feature type="transmembrane region" description="Helical" evidence="6">
    <location>
        <begin position="34"/>
        <end position="51"/>
    </location>
</feature>
<feature type="transmembrane region" description="Helical" evidence="6">
    <location>
        <begin position="95"/>
        <end position="115"/>
    </location>
</feature>
<evidence type="ECO:0000256" key="1">
    <source>
        <dbReference type="ARBA" id="ARBA00004651"/>
    </source>
</evidence>
<dbReference type="InterPro" id="IPR019108">
    <property type="entry name" value="Caa3_assmbl_CtaG-rel"/>
</dbReference>
<feature type="transmembrane region" description="Helical" evidence="6">
    <location>
        <begin position="167"/>
        <end position="188"/>
    </location>
</feature>
<accession>A0ABT0E6B1</accession>
<sequence length="269" mass="30160">MTVSAVKRHGLGVLLWCWPMLALAHSPFSLERERLPVLVAAIIWALLWLLYSWGARRVQPSALARWTFHAMMVLAGIAMFGPLDEMAETSAAMHMTQHMMMMTVIAPMAVLARPLPQFLAVLPRQVARASRPFLTMVRYPMAMALLHAAVVWGWHVPRAYVWALENSLVHVIEHACFMISAGLLWWAVLRSSVRGTPDALVALLFTLMQTGFLGALLTFSDTSFYGEARSIQDQQLAGLLMWVLGGAPYLAAAAWCGWRWWLRLQRAHG</sequence>
<feature type="transmembrane region" description="Helical" evidence="6">
    <location>
        <begin position="136"/>
        <end position="155"/>
    </location>
</feature>
<gene>
    <name evidence="7" type="ORF">MU846_06585</name>
</gene>
<evidence type="ECO:0000256" key="6">
    <source>
        <dbReference type="SAM" id="Phobius"/>
    </source>
</evidence>
<comment type="caution">
    <text evidence="7">The sequence shown here is derived from an EMBL/GenBank/DDBJ whole genome shotgun (WGS) entry which is preliminary data.</text>
</comment>
<evidence type="ECO:0000313" key="7">
    <source>
        <dbReference type="EMBL" id="MCK0537376.1"/>
    </source>
</evidence>
<comment type="subcellular location">
    <subcellularLocation>
        <location evidence="1">Cell membrane</location>
        <topology evidence="1">Multi-pass membrane protein</topology>
    </subcellularLocation>
</comment>
<evidence type="ECO:0000256" key="2">
    <source>
        <dbReference type="ARBA" id="ARBA00022475"/>
    </source>
</evidence>
<feature type="transmembrane region" description="Helical" evidence="6">
    <location>
        <begin position="63"/>
        <end position="83"/>
    </location>
</feature>
<keyword evidence="8" id="KW-1185">Reference proteome</keyword>
<evidence type="ECO:0000256" key="5">
    <source>
        <dbReference type="ARBA" id="ARBA00023136"/>
    </source>
</evidence>
<proteinExistence type="predicted"/>
<evidence type="ECO:0000256" key="3">
    <source>
        <dbReference type="ARBA" id="ARBA00022692"/>
    </source>
</evidence>
<dbReference type="Proteomes" id="UP001165524">
    <property type="component" value="Unassembled WGS sequence"/>
</dbReference>